<reference evidence="1 2" key="2">
    <citation type="journal article" date="2013" name="Plant Cell Physiol.">
        <title>Rice Annotation Project Database (RAP-DB): an integrative and interactive database for rice genomics.</title>
        <authorList>
            <person name="Sakai H."/>
            <person name="Lee S.S."/>
            <person name="Tanaka T."/>
            <person name="Numa H."/>
            <person name="Kim J."/>
            <person name="Kawahara Y."/>
            <person name="Wakimoto H."/>
            <person name="Yang C.C."/>
            <person name="Iwamoto M."/>
            <person name="Abe T."/>
            <person name="Yamada Y."/>
            <person name="Muto A."/>
            <person name="Inokuchi H."/>
            <person name="Ikemura T."/>
            <person name="Matsumoto T."/>
            <person name="Sasaki T."/>
            <person name="Itoh T."/>
        </authorList>
    </citation>
    <scope>NUCLEOTIDE SEQUENCE [LARGE SCALE GENOMIC DNA]</scope>
    <source>
        <strain evidence="2">cv. Nipponbare</strain>
    </source>
</reference>
<dbReference type="Gramene" id="Os12t0146625-00">
    <property type="protein sequence ID" value="Os12t0146625-00"/>
    <property type="gene ID" value="Os12g0146625"/>
</dbReference>
<dbReference type="AlphaFoldDB" id="A0A0P0Y6Z7"/>
<proteinExistence type="predicted"/>
<evidence type="ECO:0000313" key="1">
    <source>
        <dbReference type="EMBL" id="BAT15887.1"/>
    </source>
</evidence>
<protein>
    <submittedName>
        <fullName evidence="1">Os12g0146625 protein</fullName>
    </submittedName>
</protein>
<dbReference type="InParanoid" id="A0A0P0Y6Z7"/>
<evidence type="ECO:0000313" key="2">
    <source>
        <dbReference type="Proteomes" id="UP000059680"/>
    </source>
</evidence>
<reference evidence="2" key="1">
    <citation type="journal article" date="2005" name="Nature">
        <title>The map-based sequence of the rice genome.</title>
        <authorList>
            <consortium name="International rice genome sequencing project (IRGSP)"/>
            <person name="Matsumoto T."/>
            <person name="Wu J."/>
            <person name="Kanamori H."/>
            <person name="Katayose Y."/>
            <person name="Fujisawa M."/>
            <person name="Namiki N."/>
            <person name="Mizuno H."/>
            <person name="Yamamoto K."/>
            <person name="Antonio B.A."/>
            <person name="Baba T."/>
            <person name="Sakata K."/>
            <person name="Nagamura Y."/>
            <person name="Aoki H."/>
            <person name="Arikawa K."/>
            <person name="Arita K."/>
            <person name="Bito T."/>
            <person name="Chiden Y."/>
            <person name="Fujitsuka N."/>
            <person name="Fukunaka R."/>
            <person name="Hamada M."/>
            <person name="Harada C."/>
            <person name="Hayashi A."/>
            <person name="Hijishita S."/>
            <person name="Honda M."/>
            <person name="Hosokawa S."/>
            <person name="Ichikawa Y."/>
            <person name="Idonuma A."/>
            <person name="Iijima M."/>
            <person name="Ikeda M."/>
            <person name="Ikeno M."/>
            <person name="Ito K."/>
            <person name="Ito S."/>
            <person name="Ito T."/>
            <person name="Ito Y."/>
            <person name="Ito Y."/>
            <person name="Iwabuchi A."/>
            <person name="Kamiya K."/>
            <person name="Karasawa W."/>
            <person name="Kurita K."/>
            <person name="Katagiri S."/>
            <person name="Kikuta A."/>
            <person name="Kobayashi H."/>
            <person name="Kobayashi N."/>
            <person name="Machita K."/>
            <person name="Maehara T."/>
            <person name="Masukawa M."/>
            <person name="Mizubayashi T."/>
            <person name="Mukai Y."/>
            <person name="Nagasaki H."/>
            <person name="Nagata Y."/>
            <person name="Naito S."/>
            <person name="Nakashima M."/>
            <person name="Nakama Y."/>
            <person name="Nakamichi Y."/>
            <person name="Nakamura M."/>
            <person name="Meguro A."/>
            <person name="Negishi M."/>
            <person name="Ohta I."/>
            <person name="Ohta T."/>
            <person name="Okamoto M."/>
            <person name="Ono N."/>
            <person name="Saji S."/>
            <person name="Sakaguchi M."/>
            <person name="Sakai K."/>
            <person name="Shibata M."/>
            <person name="Shimokawa T."/>
            <person name="Song J."/>
            <person name="Takazaki Y."/>
            <person name="Terasawa K."/>
            <person name="Tsugane M."/>
            <person name="Tsuji K."/>
            <person name="Ueda S."/>
            <person name="Waki K."/>
            <person name="Yamagata H."/>
            <person name="Yamamoto M."/>
            <person name="Yamamoto S."/>
            <person name="Yamane H."/>
            <person name="Yoshiki S."/>
            <person name="Yoshihara R."/>
            <person name="Yukawa K."/>
            <person name="Zhong H."/>
            <person name="Yano M."/>
            <person name="Yuan Q."/>
            <person name="Ouyang S."/>
            <person name="Liu J."/>
            <person name="Jones K.M."/>
            <person name="Gansberger K."/>
            <person name="Moffat K."/>
            <person name="Hill J."/>
            <person name="Bera J."/>
            <person name="Fadrosh D."/>
            <person name="Jin S."/>
            <person name="Johri S."/>
            <person name="Kim M."/>
            <person name="Overton L."/>
            <person name="Reardon M."/>
            <person name="Tsitrin T."/>
            <person name="Vuong H."/>
            <person name="Weaver B."/>
            <person name="Ciecko A."/>
            <person name="Tallon L."/>
            <person name="Jackson J."/>
            <person name="Pai G."/>
            <person name="Aken S.V."/>
            <person name="Utterback T."/>
            <person name="Reidmuller S."/>
            <person name="Feldblyum T."/>
            <person name="Hsiao J."/>
            <person name="Zismann V."/>
            <person name="Iobst S."/>
            <person name="de Vazeille A.R."/>
            <person name="Buell C.R."/>
            <person name="Ying K."/>
            <person name="Li Y."/>
            <person name="Lu T."/>
            <person name="Huang Y."/>
            <person name="Zhao Q."/>
            <person name="Feng Q."/>
            <person name="Zhang L."/>
            <person name="Zhu J."/>
            <person name="Weng Q."/>
            <person name="Mu J."/>
            <person name="Lu Y."/>
            <person name="Fan D."/>
            <person name="Liu Y."/>
            <person name="Guan J."/>
            <person name="Zhang Y."/>
            <person name="Yu S."/>
            <person name="Liu X."/>
            <person name="Zhang Y."/>
            <person name="Hong G."/>
            <person name="Han B."/>
            <person name="Choisne N."/>
            <person name="Demange N."/>
            <person name="Orjeda G."/>
            <person name="Samain S."/>
            <person name="Cattolico L."/>
            <person name="Pelletier E."/>
            <person name="Couloux A."/>
            <person name="Segurens B."/>
            <person name="Wincker P."/>
            <person name="D'Hont A."/>
            <person name="Scarpelli C."/>
            <person name="Weissenbach J."/>
            <person name="Salanoubat M."/>
            <person name="Quetier F."/>
            <person name="Yu Y."/>
            <person name="Kim H.R."/>
            <person name="Rambo T."/>
            <person name="Currie J."/>
            <person name="Collura K."/>
            <person name="Luo M."/>
            <person name="Yang T."/>
            <person name="Ammiraju J.S.S."/>
            <person name="Engler F."/>
            <person name="Soderlund C."/>
            <person name="Wing R.A."/>
            <person name="Palmer L.E."/>
            <person name="de la Bastide M."/>
            <person name="Spiegel L."/>
            <person name="Nascimento L."/>
            <person name="Zutavern T."/>
            <person name="O'Shaughnessy A."/>
            <person name="Dike S."/>
            <person name="Dedhia N."/>
            <person name="Preston R."/>
            <person name="Balija V."/>
            <person name="McCombie W.R."/>
            <person name="Chow T."/>
            <person name="Chen H."/>
            <person name="Chung M."/>
            <person name="Chen C."/>
            <person name="Shaw J."/>
            <person name="Wu H."/>
            <person name="Hsiao K."/>
            <person name="Chao Y."/>
            <person name="Chu M."/>
            <person name="Cheng C."/>
            <person name="Hour A."/>
            <person name="Lee P."/>
            <person name="Lin S."/>
            <person name="Lin Y."/>
            <person name="Liou J."/>
            <person name="Liu S."/>
            <person name="Hsing Y."/>
            <person name="Raghuvanshi S."/>
            <person name="Mohanty A."/>
            <person name="Bharti A.K."/>
            <person name="Gaur A."/>
            <person name="Gupta V."/>
            <person name="Kumar D."/>
            <person name="Ravi V."/>
            <person name="Vij S."/>
            <person name="Kapur A."/>
            <person name="Khurana P."/>
            <person name="Khurana P."/>
            <person name="Khurana J.P."/>
            <person name="Tyagi A.K."/>
            <person name="Gaikwad K."/>
            <person name="Singh A."/>
            <person name="Dalal V."/>
            <person name="Srivastava S."/>
            <person name="Dixit A."/>
            <person name="Pal A.K."/>
            <person name="Ghazi I.A."/>
            <person name="Yadav M."/>
            <person name="Pandit A."/>
            <person name="Bhargava A."/>
            <person name="Sureshbabu K."/>
            <person name="Batra K."/>
            <person name="Sharma T.R."/>
            <person name="Mohapatra T."/>
            <person name="Singh N.K."/>
            <person name="Messing J."/>
            <person name="Nelson A.B."/>
            <person name="Fuks G."/>
            <person name="Kavchok S."/>
            <person name="Keizer G."/>
            <person name="Linton E."/>
            <person name="Llaca V."/>
            <person name="Song R."/>
            <person name="Tanyolac B."/>
            <person name="Young S."/>
            <person name="Ho-Il K."/>
            <person name="Hahn J.H."/>
            <person name="Sangsakoo G."/>
            <person name="Vanavichit A."/>
            <person name="de Mattos Luiz.A.T."/>
            <person name="Zimmer P.D."/>
            <person name="Malone G."/>
            <person name="Dellagostin O."/>
            <person name="de Oliveira A.C."/>
            <person name="Bevan M."/>
            <person name="Bancroft I."/>
            <person name="Minx P."/>
            <person name="Cordum H."/>
            <person name="Wilson R."/>
            <person name="Cheng Z."/>
            <person name="Jin W."/>
            <person name="Jiang J."/>
            <person name="Leong S.A."/>
            <person name="Iwama H."/>
            <person name="Gojobori T."/>
            <person name="Itoh T."/>
            <person name="Niimura Y."/>
            <person name="Fujii Y."/>
            <person name="Habara T."/>
            <person name="Sakai H."/>
            <person name="Sato Y."/>
            <person name="Wilson G."/>
            <person name="Kumar K."/>
            <person name="McCouch S."/>
            <person name="Juretic N."/>
            <person name="Hoen D."/>
            <person name="Wright S."/>
            <person name="Bruskiewich R."/>
            <person name="Bureau T."/>
            <person name="Miyao A."/>
            <person name="Hirochika H."/>
            <person name="Nishikawa T."/>
            <person name="Kadowaki K."/>
            <person name="Sugiura M."/>
            <person name="Burr B."/>
            <person name="Sasaki T."/>
        </authorList>
    </citation>
    <scope>NUCLEOTIDE SEQUENCE [LARGE SCALE GENOMIC DNA]</scope>
    <source>
        <strain evidence="2">cv. Nipponbare</strain>
    </source>
</reference>
<name>A0A0P0Y6Z7_ORYSJ</name>
<reference evidence="1 2" key="3">
    <citation type="journal article" date="2013" name="Rice">
        <title>Improvement of the Oryza sativa Nipponbare reference genome using next generation sequence and optical map data.</title>
        <authorList>
            <person name="Kawahara Y."/>
            <person name="de la Bastide M."/>
            <person name="Hamilton J.P."/>
            <person name="Kanamori H."/>
            <person name="McCombie W.R."/>
            <person name="Ouyang S."/>
            <person name="Schwartz D.C."/>
            <person name="Tanaka T."/>
            <person name="Wu J."/>
            <person name="Zhou S."/>
            <person name="Childs K.L."/>
            <person name="Davidson R.M."/>
            <person name="Lin H."/>
            <person name="Quesada-Ocampo L."/>
            <person name="Vaillancourt B."/>
            <person name="Sakai H."/>
            <person name="Lee S.S."/>
            <person name="Kim J."/>
            <person name="Numa H."/>
            <person name="Itoh T."/>
            <person name="Buell C.R."/>
            <person name="Matsumoto T."/>
        </authorList>
    </citation>
    <scope>NUCLEOTIDE SEQUENCE [LARGE SCALE GENOMIC DNA]</scope>
    <source>
        <strain evidence="2">cv. Nipponbare</strain>
    </source>
</reference>
<gene>
    <name evidence="1" type="ordered locus">Os12g0146625</name>
    <name evidence="1" type="ORF">OSNPB_120146625</name>
</gene>
<keyword evidence="2" id="KW-1185">Reference proteome</keyword>
<accession>A0A0P0Y6Z7</accession>
<dbReference type="Proteomes" id="UP000059680">
    <property type="component" value="Chromosome 12"/>
</dbReference>
<organism evidence="1 2">
    <name type="scientific">Oryza sativa subsp. japonica</name>
    <name type="common">Rice</name>
    <dbReference type="NCBI Taxonomy" id="39947"/>
    <lineage>
        <taxon>Eukaryota</taxon>
        <taxon>Viridiplantae</taxon>
        <taxon>Streptophyta</taxon>
        <taxon>Embryophyta</taxon>
        <taxon>Tracheophyta</taxon>
        <taxon>Spermatophyta</taxon>
        <taxon>Magnoliopsida</taxon>
        <taxon>Liliopsida</taxon>
        <taxon>Poales</taxon>
        <taxon>Poaceae</taxon>
        <taxon>BOP clade</taxon>
        <taxon>Oryzoideae</taxon>
        <taxon>Oryzeae</taxon>
        <taxon>Oryzinae</taxon>
        <taxon>Oryza</taxon>
        <taxon>Oryza sativa</taxon>
    </lineage>
</organism>
<dbReference type="PaxDb" id="39947-A0A0P0Y6Z7"/>
<sequence length="74" mass="8202">MRCTVPDHSAAMAGSQAEEEDDEEAAMFLAIGLRRALRDARIRSVSMLYRASLSSGQIWRGATASFSMKMMRFA</sequence>
<dbReference type="EMBL" id="AP014968">
    <property type="protein sequence ID" value="BAT15887.1"/>
    <property type="molecule type" value="Genomic_DNA"/>
</dbReference>